<dbReference type="SUPFAM" id="SSF52540">
    <property type="entry name" value="P-loop containing nucleoside triphosphate hydrolases"/>
    <property type="match status" value="1"/>
</dbReference>
<evidence type="ECO:0000256" key="4">
    <source>
        <dbReference type="SAM" id="Coils"/>
    </source>
</evidence>
<dbReference type="EMBL" id="KI913124">
    <property type="protein sequence ID" value="ETV81064.1"/>
    <property type="molecule type" value="Genomic_DNA"/>
</dbReference>
<feature type="binding site" evidence="3">
    <location>
        <begin position="1115"/>
        <end position="1122"/>
    </location>
    <ligand>
        <name>ATP</name>
        <dbReference type="ChEBI" id="CHEBI:30616"/>
    </ligand>
</feature>
<dbReference type="InterPro" id="IPR001752">
    <property type="entry name" value="Kinesin_motor_dom"/>
</dbReference>
<dbReference type="PRINTS" id="PR00380">
    <property type="entry name" value="KINESINHEAVY"/>
</dbReference>
<feature type="coiled-coil region" evidence="4">
    <location>
        <begin position="939"/>
        <end position="1021"/>
    </location>
</feature>
<dbReference type="PANTHER" id="PTHR47972">
    <property type="entry name" value="KINESIN-LIKE PROTEIN KLP-3"/>
    <property type="match status" value="1"/>
</dbReference>
<evidence type="ECO:0000313" key="7">
    <source>
        <dbReference type="EMBL" id="ETV81064.1"/>
    </source>
</evidence>
<sequence length="1521" mass="165852">MQHTTRAFHQGKVLAATAMPLKAGSSNHQPAAAACIVEANETAYIPVALARSHLERVVQDMHALQADHATKLATVVDRYNKIEASTKAHYEAFVGELKRRTLDRVQMHKQQYSRLQSESDQAKAEATNDLHQLQETMAEHDRCHAAEWHSWLMERDALANQHAADVLALRHSYEMELARLSAVARVQRENAARALAHCGLMSEDWRWEVQLLRSVEMATDNPTQPIKSDNDNTSTCGLDARLWVDWLVDRALHQADVHGLQTVLRQAKTDIAHTQAMYDDLMVTSQVAAVLATVVCDVVDTIQPTSRTSAAKVLPFPSKMAAAFHHGTKWKSIVALEPPQEYAHLIACEMDMEVLKTQLDTLKGQSTAVFQTKTAAKQRIKEWLNDFQAKYNRDPTLTDKAQVKDLYVAFKQAEDDHARLKQDTATAKAAYDLKVAEVETLQGSGNMRQFPHHTLVAHLRTALDDAQAKVDALQSRLKTPPSIQEPHSSNYPSVQEHRPQPAVVLERQPSLKGPVTTNTSPRIVSQPSIQALDASPGPAIQLPMTQSSQPGKPLLEAPLSSIQPQHPPLIEEHSSSLVLPLTASPEHSDVSLAAPSKDAQKRTSLQGHFSTSNDTQPPSQAHTIEVSSTEKAQSPSIEDKASILKLKAALAAEHEVARSLIETQLALQEELLSWRVQAASSSAATLAADTFHDTSNDLDPDNDKNDDLDIDEGEDISSGNTSSTSLIAEPKLQGDVDGSGLGAAVQRAKAAIEAGKVAWNQGDKAGCHVILLSACHAIAPINVPGGDVVALAVAEAATVVPAKGAVVLRKALDAFVAGHPNADSAVAAHQLATTPPVQAKAQRNTNTLATGSDGSANSTKVANEYKQKLKVVESKWKADRVKLNQLEQALTKANNAGGKGGSDGGDAVSDRVWTKKLADAEKKAQKVVDDLQTQSTRQITALRTELVQASATVSDLTNQVQELTTTVTALRTQTARLSQLEKDMVGLQAEAATAATLTTNLNTLTQQYATLESQYKEEQALRKKYYNTIEDMKGKIRVYCRCRPMSSSELDRNCHSCVRFLDDFTLEVDTARGPRSFTYDAVFNPSHTQDHVFEDTKHLLQSALDGYNVCIFAYGQTGSGKTFTMTGTDSHPGITKRLIELMFALQESQASNQSISYEASMLELYNDQLIDLLAQLDPAYKEDKALKLDIKKNEKGMVVVTNAASKECTSAHQTLRMFDAANKKRQVGSTKMNAESSRSHSVFTVLIHNYNKTTKQTSVGKLSLVDLAGSERAGKTGATADRLKEAQAINKSLSALGDVISALSTNEKFIPYRNNKLTQLMQDSLGGNAKTLMFVNISPADYNQEETQTSLSYASRVKLITNQANKTSDSEEVAKLKAIIKQLKAGSVVDDDVAASEGDSVFVNRGNCNLVLRPVVLIGGVGSIRKSFDPLTNHFPISTAKWPRLCCSNRPPGTRSSKWSSRSRLPCCSIKCNRACKTWASSVPPSSSRRSLPSCRLNPRSKTSTRSRKGWSRTTCKRSSS</sequence>
<organism evidence="7">
    <name type="scientific">Aphanomyces astaci</name>
    <name type="common">Crayfish plague agent</name>
    <dbReference type="NCBI Taxonomy" id="112090"/>
    <lineage>
        <taxon>Eukaryota</taxon>
        <taxon>Sar</taxon>
        <taxon>Stramenopiles</taxon>
        <taxon>Oomycota</taxon>
        <taxon>Saprolegniomycetes</taxon>
        <taxon>Saprolegniales</taxon>
        <taxon>Verrucalvaceae</taxon>
        <taxon>Aphanomyces</taxon>
    </lineage>
</organism>
<keyword evidence="1 3" id="KW-0547">Nucleotide-binding</keyword>
<feature type="region of interest" description="Disordered" evidence="5">
    <location>
        <begin position="588"/>
        <end position="637"/>
    </location>
</feature>
<dbReference type="SMART" id="SM00129">
    <property type="entry name" value="KISc"/>
    <property type="match status" value="1"/>
</dbReference>
<evidence type="ECO:0000256" key="3">
    <source>
        <dbReference type="PROSITE-ProRule" id="PRU00283"/>
    </source>
</evidence>
<feature type="compositionally biased region" description="Basic and acidic residues" evidence="5">
    <location>
        <begin position="691"/>
        <end position="707"/>
    </location>
</feature>
<keyword evidence="2 3" id="KW-0067">ATP-binding</keyword>
<keyword evidence="4" id="KW-0175">Coiled coil</keyword>
<dbReference type="InterPro" id="IPR027417">
    <property type="entry name" value="P-loop_NTPase"/>
</dbReference>
<dbReference type="PROSITE" id="PS51257">
    <property type="entry name" value="PROKAR_LIPOPROTEIN"/>
    <property type="match status" value="1"/>
</dbReference>
<dbReference type="GO" id="GO:0005524">
    <property type="term" value="F:ATP binding"/>
    <property type="evidence" value="ECO:0007669"/>
    <property type="project" value="UniProtKB-UniRule"/>
</dbReference>
<feature type="compositionally biased region" description="Low complexity" evidence="5">
    <location>
        <begin position="1481"/>
        <end position="1501"/>
    </location>
</feature>
<proteinExistence type="inferred from homology"/>
<dbReference type="GeneID" id="20807681"/>
<evidence type="ECO:0000256" key="1">
    <source>
        <dbReference type="ARBA" id="ARBA00022741"/>
    </source>
</evidence>
<dbReference type="FunFam" id="3.40.850.10:FF:000113">
    <property type="entry name" value="Kinesin-like protein"/>
    <property type="match status" value="1"/>
</dbReference>
<feature type="region of interest" description="Disordered" evidence="5">
    <location>
        <begin position="533"/>
        <end position="567"/>
    </location>
</feature>
<dbReference type="GO" id="GO:0008017">
    <property type="term" value="F:microtubule binding"/>
    <property type="evidence" value="ECO:0007669"/>
    <property type="project" value="InterPro"/>
</dbReference>
<comment type="similarity">
    <text evidence="3">Belongs to the TRAFAC class myosin-kinesin ATPase superfamily. Kinesin family.</text>
</comment>
<evidence type="ECO:0000256" key="5">
    <source>
        <dbReference type="SAM" id="MobiDB-lite"/>
    </source>
</evidence>
<dbReference type="Gene3D" id="3.40.850.10">
    <property type="entry name" value="Kinesin motor domain"/>
    <property type="match status" value="1"/>
</dbReference>
<dbReference type="PROSITE" id="PS50067">
    <property type="entry name" value="KINESIN_MOTOR_2"/>
    <property type="match status" value="1"/>
</dbReference>
<evidence type="ECO:0000259" key="6">
    <source>
        <dbReference type="PROSITE" id="PS50067"/>
    </source>
</evidence>
<dbReference type="OrthoDB" id="3176171at2759"/>
<name>W4GQ00_APHAT</name>
<accession>W4GQ00</accession>
<dbReference type="InterPro" id="IPR036961">
    <property type="entry name" value="Kinesin_motor_dom_sf"/>
</dbReference>
<gene>
    <name evidence="7" type="ORF">H257_05685</name>
</gene>
<feature type="compositionally biased region" description="Polar residues" evidence="5">
    <location>
        <begin position="602"/>
        <end position="636"/>
    </location>
</feature>
<feature type="domain" description="Kinesin motor" evidence="6">
    <location>
        <begin position="1035"/>
        <end position="1360"/>
    </location>
</feature>
<dbReference type="InterPro" id="IPR027640">
    <property type="entry name" value="Kinesin-like_fam"/>
</dbReference>
<feature type="compositionally biased region" description="Polar residues" evidence="5">
    <location>
        <begin position="481"/>
        <end position="493"/>
    </location>
</feature>
<dbReference type="GO" id="GO:0003777">
    <property type="term" value="F:microtubule motor activity"/>
    <property type="evidence" value="ECO:0007669"/>
    <property type="project" value="InterPro"/>
</dbReference>
<feature type="compositionally biased region" description="Polar residues" evidence="5">
    <location>
        <begin position="1512"/>
        <end position="1521"/>
    </location>
</feature>
<dbReference type="PROSITE" id="PS00411">
    <property type="entry name" value="KINESIN_MOTOR_1"/>
    <property type="match status" value="1"/>
</dbReference>
<dbReference type="STRING" id="112090.W4GQ00"/>
<reference evidence="7" key="1">
    <citation type="submission" date="2013-12" db="EMBL/GenBank/DDBJ databases">
        <title>The Genome Sequence of Aphanomyces astaci APO3.</title>
        <authorList>
            <consortium name="The Broad Institute Genomics Platform"/>
            <person name="Russ C."/>
            <person name="Tyler B."/>
            <person name="van West P."/>
            <person name="Dieguez-Uribeondo J."/>
            <person name="Young S.K."/>
            <person name="Zeng Q."/>
            <person name="Gargeya S."/>
            <person name="Fitzgerald M."/>
            <person name="Abouelleil A."/>
            <person name="Alvarado L."/>
            <person name="Chapman S.B."/>
            <person name="Gainer-Dewar J."/>
            <person name="Goldberg J."/>
            <person name="Griggs A."/>
            <person name="Gujja S."/>
            <person name="Hansen M."/>
            <person name="Howarth C."/>
            <person name="Imamovic A."/>
            <person name="Ireland A."/>
            <person name="Larimer J."/>
            <person name="McCowan C."/>
            <person name="Murphy C."/>
            <person name="Pearson M."/>
            <person name="Poon T.W."/>
            <person name="Priest M."/>
            <person name="Roberts A."/>
            <person name="Saif S."/>
            <person name="Shea T."/>
            <person name="Sykes S."/>
            <person name="Wortman J."/>
            <person name="Nusbaum C."/>
            <person name="Birren B."/>
        </authorList>
    </citation>
    <scope>NUCLEOTIDE SEQUENCE [LARGE SCALE GENOMIC DNA]</scope>
    <source>
        <strain evidence="7">APO3</strain>
    </source>
</reference>
<dbReference type="GO" id="GO:0007018">
    <property type="term" value="P:microtubule-based movement"/>
    <property type="evidence" value="ECO:0007669"/>
    <property type="project" value="InterPro"/>
</dbReference>
<dbReference type="PANTHER" id="PTHR47972:SF16">
    <property type="entry name" value="KINESIN-LIKE PROTEIN"/>
    <property type="match status" value="1"/>
</dbReference>
<dbReference type="VEuPathDB" id="FungiDB:H257_05685"/>
<feature type="region of interest" description="Disordered" evidence="5">
    <location>
        <begin position="691"/>
        <end position="729"/>
    </location>
</feature>
<feature type="region of interest" description="Disordered" evidence="5">
    <location>
        <begin position="470"/>
        <end position="501"/>
    </location>
</feature>
<evidence type="ECO:0000256" key="2">
    <source>
        <dbReference type="ARBA" id="ARBA00022840"/>
    </source>
</evidence>
<feature type="compositionally biased region" description="Polar residues" evidence="5">
    <location>
        <begin position="717"/>
        <end position="726"/>
    </location>
</feature>
<keyword evidence="3" id="KW-0505">Motor protein</keyword>
<dbReference type="RefSeq" id="XP_009828922.1">
    <property type="nucleotide sequence ID" value="XM_009830620.1"/>
</dbReference>
<feature type="region of interest" description="Disordered" evidence="5">
    <location>
        <begin position="1480"/>
        <end position="1521"/>
    </location>
</feature>
<protein>
    <recommendedName>
        <fullName evidence="6">Kinesin motor domain-containing protein</fullName>
    </recommendedName>
</protein>
<dbReference type="Pfam" id="PF00225">
    <property type="entry name" value="Kinesin"/>
    <property type="match status" value="1"/>
</dbReference>
<dbReference type="InterPro" id="IPR019821">
    <property type="entry name" value="Kinesin_motor_CS"/>
</dbReference>